<sequence length="62" mass="7350">MIPVELARTPKLSRMKRKYHLIEAIYWRECGNKSMKRNCLSLARNERINKGEFLANPSELPF</sequence>
<proteinExistence type="predicted"/>
<dbReference type="Proteomes" id="UP000839515">
    <property type="component" value="Unassembled WGS sequence"/>
</dbReference>
<comment type="caution">
    <text evidence="1">The sequence shown here is derived from an EMBL/GenBank/DDBJ whole genome shotgun (WGS) entry which is preliminary data.</text>
</comment>
<dbReference type="EMBL" id="RSTU01000026">
    <property type="protein sequence ID" value="MIT93079.1"/>
    <property type="molecule type" value="Genomic_DNA"/>
</dbReference>
<protein>
    <submittedName>
        <fullName evidence="1">Uncharacterized protein</fullName>
    </submittedName>
</protein>
<name>A0A402TQ38_SALER</name>
<reference evidence="1" key="1">
    <citation type="submission" date="2018-08" db="EMBL/GenBank/DDBJ databases">
        <authorList>
            <consortium name="GenomeTrakr network: Whole genome sequencing for foodborne pathogen traceback"/>
        </authorList>
    </citation>
    <scope>NUCLEOTIDE SEQUENCE [LARGE SCALE GENOMIC DNA]</scope>
    <source>
        <strain evidence="1">CFSAN034428</strain>
    </source>
</reference>
<dbReference type="AlphaFoldDB" id="A0A402TQ38"/>
<gene>
    <name evidence="1" type="ORF">ATP91_22830</name>
</gene>
<organism evidence="1">
    <name type="scientific">Salmonella enterica</name>
    <name type="common">Salmonella choleraesuis</name>
    <dbReference type="NCBI Taxonomy" id="28901"/>
    <lineage>
        <taxon>Bacteria</taxon>
        <taxon>Pseudomonadati</taxon>
        <taxon>Pseudomonadota</taxon>
        <taxon>Gammaproteobacteria</taxon>
        <taxon>Enterobacterales</taxon>
        <taxon>Enterobacteriaceae</taxon>
        <taxon>Salmonella</taxon>
    </lineage>
</organism>
<evidence type="ECO:0000313" key="1">
    <source>
        <dbReference type="EMBL" id="MIT93079.1"/>
    </source>
</evidence>
<accession>A0A402TQ38</accession>